<dbReference type="PANTHER" id="PTHR12428:SF65">
    <property type="entry name" value="CYTOCHROME C OXIDASE ASSEMBLY PROTEIN COX18, MITOCHONDRIAL"/>
    <property type="match status" value="1"/>
</dbReference>
<accession>A0A7S8ICW5</accession>
<comment type="subcellular location">
    <subcellularLocation>
        <location evidence="1">Cell membrane</location>
        <topology evidence="1">Multi-pass membrane protein</topology>
    </subcellularLocation>
    <subcellularLocation>
        <location evidence="9">Membrane</location>
        <topology evidence="9">Multi-pass membrane protein</topology>
    </subcellularLocation>
</comment>
<evidence type="ECO:0000256" key="12">
    <source>
        <dbReference type="SAM" id="Phobius"/>
    </source>
</evidence>
<dbReference type="EMBL" id="CP062983">
    <property type="protein sequence ID" value="QPC80744.1"/>
    <property type="molecule type" value="Genomic_DNA"/>
</dbReference>
<dbReference type="Proteomes" id="UP000594468">
    <property type="component" value="Chromosome"/>
</dbReference>
<feature type="transmembrane region" description="Helical" evidence="12">
    <location>
        <begin position="96"/>
        <end position="116"/>
    </location>
</feature>
<evidence type="ECO:0000256" key="11">
    <source>
        <dbReference type="SAM" id="MobiDB-lite"/>
    </source>
</evidence>
<feature type="region of interest" description="Disordered" evidence="11">
    <location>
        <begin position="253"/>
        <end position="308"/>
    </location>
</feature>
<feature type="domain" description="Membrane insertase YidC/Oxa/ALB C-terminal" evidence="13">
    <location>
        <begin position="25"/>
        <end position="238"/>
    </location>
</feature>
<dbReference type="GO" id="GO:0032977">
    <property type="term" value="F:membrane insertase activity"/>
    <property type="evidence" value="ECO:0007669"/>
    <property type="project" value="InterPro"/>
</dbReference>
<evidence type="ECO:0000259" key="13">
    <source>
        <dbReference type="Pfam" id="PF02096"/>
    </source>
</evidence>
<evidence type="ECO:0000256" key="4">
    <source>
        <dbReference type="ARBA" id="ARBA00022692"/>
    </source>
</evidence>
<evidence type="ECO:0000256" key="5">
    <source>
        <dbReference type="ARBA" id="ARBA00022927"/>
    </source>
</evidence>
<dbReference type="KEGG" id="pmet:G4Y79_13585"/>
<dbReference type="Pfam" id="PF02096">
    <property type="entry name" value="60KD_IMP"/>
    <property type="match status" value="1"/>
</dbReference>
<keyword evidence="7 12" id="KW-0472">Membrane</keyword>
<gene>
    <name evidence="14" type="ORF">G4Y79_13585</name>
</gene>
<name>A0A7S8ICW5_9CHLR</name>
<keyword evidence="8" id="KW-0143">Chaperone</keyword>
<protein>
    <submittedName>
        <fullName evidence="14">YidC/Oxa1 family membrane protein insertase</fullName>
    </submittedName>
</protein>
<dbReference type="InterPro" id="IPR001708">
    <property type="entry name" value="YidC/ALB3/OXA1/COX18"/>
</dbReference>
<proteinExistence type="inferred from homology"/>
<feature type="transmembrane region" description="Helical" evidence="12">
    <location>
        <begin position="158"/>
        <end position="176"/>
    </location>
</feature>
<dbReference type="InterPro" id="IPR028055">
    <property type="entry name" value="YidC/Oxa/ALB_C"/>
</dbReference>
<evidence type="ECO:0000313" key="14">
    <source>
        <dbReference type="EMBL" id="QPC80744.1"/>
    </source>
</evidence>
<keyword evidence="6 12" id="KW-1133">Transmembrane helix</keyword>
<feature type="transmembrane region" description="Helical" evidence="12">
    <location>
        <begin position="12"/>
        <end position="35"/>
    </location>
</feature>
<dbReference type="AlphaFoldDB" id="A0A7S8ICW5"/>
<evidence type="ECO:0000256" key="8">
    <source>
        <dbReference type="ARBA" id="ARBA00023186"/>
    </source>
</evidence>
<evidence type="ECO:0000256" key="1">
    <source>
        <dbReference type="ARBA" id="ARBA00004651"/>
    </source>
</evidence>
<keyword evidence="15" id="KW-1185">Reference proteome</keyword>
<dbReference type="GO" id="GO:0051205">
    <property type="term" value="P:protein insertion into membrane"/>
    <property type="evidence" value="ECO:0007669"/>
    <property type="project" value="TreeGrafter"/>
</dbReference>
<keyword evidence="3" id="KW-1003">Cell membrane</keyword>
<dbReference type="InterPro" id="IPR047196">
    <property type="entry name" value="YidC_ALB_C"/>
</dbReference>
<evidence type="ECO:0000256" key="2">
    <source>
        <dbReference type="ARBA" id="ARBA00022448"/>
    </source>
</evidence>
<feature type="transmembrane region" description="Helical" evidence="12">
    <location>
        <begin position="210"/>
        <end position="239"/>
    </location>
</feature>
<dbReference type="GO" id="GO:0015031">
    <property type="term" value="P:protein transport"/>
    <property type="evidence" value="ECO:0007669"/>
    <property type="project" value="UniProtKB-KW"/>
</dbReference>
<organism evidence="14 15">
    <name type="scientific">Phototrophicus methaneseepsis</name>
    <dbReference type="NCBI Taxonomy" id="2710758"/>
    <lineage>
        <taxon>Bacteria</taxon>
        <taxon>Bacillati</taxon>
        <taxon>Chloroflexota</taxon>
        <taxon>Candidatus Thermofontia</taxon>
        <taxon>Phototrophicales</taxon>
        <taxon>Phototrophicaceae</taxon>
        <taxon>Phototrophicus</taxon>
    </lineage>
</organism>
<dbReference type="GO" id="GO:0005886">
    <property type="term" value="C:plasma membrane"/>
    <property type="evidence" value="ECO:0007669"/>
    <property type="project" value="UniProtKB-SubCell"/>
</dbReference>
<keyword evidence="5" id="KW-0653">Protein transport</keyword>
<evidence type="ECO:0000256" key="9">
    <source>
        <dbReference type="RuleBase" id="RU003945"/>
    </source>
</evidence>
<sequence length="308" mass="33842">MWDIFINPVVTLLTWLYALLGNNVVLAIIFLTFVFRLLTYPLFARQQNSTKQMQEMQPELKKLQEKYKDDKEKLNQATMELYSKYGVNPLAGCLPVFIQFPIIIALYQAVIFALAATPDQLVDLSERLIVPGLDQLIPLQSVWLGMDLTQPPTPPLNPTYALILPALVMLTQWLSFRMTMSRSNANQDDDNNSGGQAAAMSRSMGTVMPVMFGIFALSFSVGISIYFITSSVVSIVQYYPPFKRVLDRIFRVSSGPSDEKPDTISLEAAKKGSRGLGDTGGKGGGKGGGKPSNKAGKPSTGKTSRSKS</sequence>
<keyword evidence="4 9" id="KW-0812">Transmembrane</keyword>
<dbReference type="NCBIfam" id="TIGR03592">
    <property type="entry name" value="yidC_oxa1_cterm"/>
    <property type="match status" value="1"/>
</dbReference>
<dbReference type="PANTHER" id="PTHR12428">
    <property type="entry name" value="OXA1"/>
    <property type="match status" value="1"/>
</dbReference>
<evidence type="ECO:0000256" key="6">
    <source>
        <dbReference type="ARBA" id="ARBA00022989"/>
    </source>
</evidence>
<evidence type="ECO:0000313" key="15">
    <source>
        <dbReference type="Proteomes" id="UP000594468"/>
    </source>
</evidence>
<evidence type="ECO:0000256" key="7">
    <source>
        <dbReference type="ARBA" id="ARBA00023136"/>
    </source>
</evidence>
<evidence type="ECO:0000256" key="3">
    <source>
        <dbReference type="ARBA" id="ARBA00022475"/>
    </source>
</evidence>
<evidence type="ECO:0000256" key="10">
    <source>
        <dbReference type="SAM" id="Coils"/>
    </source>
</evidence>
<reference evidence="14 15" key="1">
    <citation type="submission" date="2020-02" db="EMBL/GenBank/DDBJ databases">
        <authorList>
            <person name="Zheng R.K."/>
            <person name="Sun C.M."/>
        </authorList>
    </citation>
    <scope>NUCLEOTIDE SEQUENCE [LARGE SCALE GENOMIC DNA]</scope>
    <source>
        <strain evidence="15">rifampicinis</strain>
    </source>
</reference>
<dbReference type="CDD" id="cd20070">
    <property type="entry name" value="5TM_YidC_Alb3"/>
    <property type="match status" value="1"/>
</dbReference>
<comment type="similarity">
    <text evidence="9">Belongs to the OXA1/ALB3/YidC family.</text>
</comment>
<dbReference type="RefSeq" id="WP_195168819.1">
    <property type="nucleotide sequence ID" value="NZ_CP062983.1"/>
</dbReference>
<keyword evidence="2" id="KW-0813">Transport</keyword>
<feature type="compositionally biased region" description="Gly residues" evidence="11">
    <location>
        <begin position="274"/>
        <end position="290"/>
    </location>
</feature>
<keyword evidence="10" id="KW-0175">Coiled coil</keyword>
<feature type="coiled-coil region" evidence="10">
    <location>
        <begin position="53"/>
        <end position="80"/>
    </location>
</feature>